<reference evidence="1 2" key="1">
    <citation type="journal article" date="2015" name="Genome Announc.">
        <title>Expanding the biotechnology potential of lactobacilli through comparative genomics of 213 strains and associated genera.</title>
        <authorList>
            <person name="Sun Z."/>
            <person name="Harris H.M."/>
            <person name="McCann A."/>
            <person name="Guo C."/>
            <person name="Argimon S."/>
            <person name="Zhang W."/>
            <person name="Yang X."/>
            <person name="Jeffery I.B."/>
            <person name="Cooney J.C."/>
            <person name="Kagawa T.F."/>
            <person name="Liu W."/>
            <person name="Song Y."/>
            <person name="Salvetti E."/>
            <person name="Wrobel A."/>
            <person name="Rasinkangas P."/>
            <person name="Parkhill J."/>
            <person name="Rea M.C."/>
            <person name="O'Sullivan O."/>
            <person name="Ritari J."/>
            <person name="Douillard F.P."/>
            <person name="Paul Ross R."/>
            <person name="Yang R."/>
            <person name="Briner A.E."/>
            <person name="Felis G.E."/>
            <person name="de Vos W.M."/>
            <person name="Barrangou R."/>
            <person name="Klaenhammer T.R."/>
            <person name="Caufield P.W."/>
            <person name="Cui Y."/>
            <person name="Zhang H."/>
            <person name="O'Toole P.W."/>
        </authorList>
    </citation>
    <scope>NUCLEOTIDE SEQUENCE [LARGE SCALE GENOMIC DNA]</scope>
    <source>
        <strain evidence="1 2">DSM 5661</strain>
    </source>
</reference>
<name>A0A0R1YE03_9LACO</name>
<dbReference type="STRING" id="1423754.FC39_GL000569"/>
<gene>
    <name evidence="1" type="ORF">FC39_GL000569</name>
</gene>
<dbReference type="Gene3D" id="3.40.190.10">
    <property type="entry name" value="Periplasmic binding protein-like II"/>
    <property type="match status" value="1"/>
</dbReference>
<protein>
    <submittedName>
        <fullName evidence="1">ABC superfamily ATP binding cassette transporter sugar binding protein</fullName>
    </submittedName>
</protein>
<accession>A0A0R1YE03</accession>
<dbReference type="EMBL" id="AZGI01000015">
    <property type="protein sequence ID" value="KRM40545.1"/>
    <property type="molecule type" value="Genomic_DNA"/>
</dbReference>
<comment type="caution">
    <text evidence="1">The sequence shown here is derived from an EMBL/GenBank/DDBJ whole genome shotgun (WGS) entry which is preliminary data.</text>
</comment>
<dbReference type="PATRIC" id="fig|1423754.3.peg.589"/>
<evidence type="ECO:0000313" key="1">
    <source>
        <dbReference type="EMBL" id="KRM40545.1"/>
    </source>
</evidence>
<dbReference type="Proteomes" id="UP000051223">
    <property type="component" value="Unassembled WGS sequence"/>
</dbReference>
<organism evidence="1 2">
    <name type="scientific">Lactobacillus hamsteri DSM 5661 = JCM 6256</name>
    <dbReference type="NCBI Taxonomy" id="1423754"/>
    <lineage>
        <taxon>Bacteria</taxon>
        <taxon>Bacillati</taxon>
        <taxon>Bacillota</taxon>
        <taxon>Bacilli</taxon>
        <taxon>Lactobacillales</taxon>
        <taxon>Lactobacillaceae</taxon>
        <taxon>Lactobacillus</taxon>
    </lineage>
</organism>
<evidence type="ECO:0000313" key="2">
    <source>
        <dbReference type="Proteomes" id="UP000051223"/>
    </source>
</evidence>
<dbReference type="AlphaFoldDB" id="A0A0R1YE03"/>
<sequence length="89" mass="9940">MTTPAAMQKYYNVDGSPVAVKGVKQKGFDSQLGGLSTLAFTDHDMVWLAQDWTSENDFFNLTASYLMTGNKQQMVNDMNTFFNPMKASN</sequence>
<proteinExistence type="predicted"/>
<keyword evidence="2" id="KW-1185">Reference proteome</keyword>
<dbReference type="eggNOG" id="COG1653">
    <property type="taxonomic scope" value="Bacteria"/>
</dbReference>